<dbReference type="Proteomes" id="UP000050761">
    <property type="component" value="Unassembled WGS sequence"/>
</dbReference>
<organism evidence="3 4">
    <name type="scientific">Heligmosomoides polygyrus</name>
    <name type="common">Parasitic roundworm</name>
    <dbReference type="NCBI Taxonomy" id="6339"/>
    <lineage>
        <taxon>Eukaryota</taxon>
        <taxon>Metazoa</taxon>
        <taxon>Ecdysozoa</taxon>
        <taxon>Nematoda</taxon>
        <taxon>Chromadorea</taxon>
        <taxon>Rhabditida</taxon>
        <taxon>Rhabditina</taxon>
        <taxon>Rhabditomorpha</taxon>
        <taxon>Strongyloidea</taxon>
        <taxon>Heligmosomidae</taxon>
        <taxon>Heligmosomoides</taxon>
    </lineage>
</organism>
<keyword evidence="3" id="KW-1185">Reference proteome</keyword>
<accession>A0A183GXN9</accession>
<dbReference type="EMBL" id="UZAH01044544">
    <property type="protein sequence ID" value="VDP64380.1"/>
    <property type="molecule type" value="Genomic_DNA"/>
</dbReference>
<protein>
    <submittedName>
        <fullName evidence="4">Sulfite exporter TauE/SafE family protein</fullName>
    </submittedName>
</protein>
<evidence type="ECO:0000313" key="3">
    <source>
        <dbReference type="Proteomes" id="UP000050761"/>
    </source>
</evidence>
<dbReference type="OrthoDB" id="655540at2759"/>
<reference evidence="4" key="2">
    <citation type="submission" date="2019-09" db="UniProtKB">
        <authorList>
            <consortium name="WormBaseParasite"/>
        </authorList>
    </citation>
    <scope>IDENTIFICATION</scope>
</reference>
<keyword evidence="1" id="KW-0472">Membrane</keyword>
<evidence type="ECO:0000313" key="4">
    <source>
        <dbReference type="WBParaSite" id="HPBE_0002745901-mRNA-1"/>
    </source>
</evidence>
<evidence type="ECO:0000313" key="2">
    <source>
        <dbReference type="EMBL" id="VDP64380.1"/>
    </source>
</evidence>
<dbReference type="AlphaFoldDB" id="A0A183GXN9"/>
<proteinExistence type="predicted"/>
<keyword evidence="1" id="KW-1133">Transmembrane helix</keyword>
<accession>A0A3P8FEW3</accession>
<feature type="transmembrane region" description="Helical" evidence="1">
    <location>
        <begin position="6"/>
        <end position="27"/>
    </location>
</feature>
<dbReference type="WBParaSite" id="HPBE_0002745901-mRNA-1">
    <property type="protein sequence ID" value="HPBE_0002745901-mRNA-1"/>
    <property type="gene ID" value="HPBE_0002745901"/>
</dbReference>
<sequence>MSWPTAAIFIVGDMMGGGMIALPIALVNAGTLLRVSDG</sequence>
<reference evidence="2 3" key="1">
    <citation type="submission" date="2018-11" db="EMBL/GenBank/DDBJ databases">
        <authorList>
            <consortium name="Pathogen Informatics"/>
        </authorList>
    </citation>
    <scope>NUCLEOTIDE SEQUENCE [LARGE SCALE GENOMIC DNA]</scope>
</reference>
<name>A0A183GXN9_HELPZ</name>
<evidence type="ECO:0000256" key="1">
    <source>
        <dbReference type="SAM" id="Phobius"/>
    </source>
</evidence>
<keyword evidence="1" id="KW-0812">Transmembrane</keyword>
<gene>
    <name evidence="2" type="ORF">HPBE_LOCUS27458</name>
</gene>